<dbReference type="GO" id="GO:0006888">
    <property type="term" value="P:endoplasmic reticulum to Golgi vesicle-mediated transport"/>
    <property type="evidence" value="ECO:0007669"/>
    <property type="project" value="InterPro"/>
</dbReference>
<comment type="caution">
    <text evidence="1">The sequence shown here is derived from an EMBL/GenBank/DDBJ whole genome shotgun (WGS) entry which is preliminary data.</text>
</comment>
<dbReference type="Proteomes" id="UP000187406">
    <property type="component" value="Unassembled WGS sequence"/>
</dbReference>
<keyword evidence="2" id="KW-1185">Reference proteome</keyword>
<dbReference type="EMBL" id="BDDD01001097">
    <property type="protein sequence ID" value="GAV73332.1"/>
    <property type="molecule type" value="Genomic_DNA"/>
</dbReference>
<protein>
    <submittedName>
        <fullName evidence="1">Sedlin_N domain-containing protein</fullName>
    </submittedName>
</protein>
<dbReference type="InParanoid" id="A0A1Q3BZK2"/>
<reference evidence="2" key="1">
    <citation type="submission" date="2016-04" db="EMBL/GenBank/DDBJ databases">
        <title>Cephalotus genome sequencing.</title>
        <authorList>
            <person name="Fukushima K."/>
            <person name="Hasebe M."/>
            <person name="Fang X."/>
        </authorList>
    </citation>
    <scope>NUCLEOTIDE SEQUENCE [LARGE SCALE GENOMIC DNA]</scope>
    <source>
        <strain evidence="2">cv. St1</strain>
    </source>
</reference>
<gene>
    <name evidence="1" type="ORF">CFOL_v3_16818</name>
</gene>
<evidence type="ECO:0000313" key="1">
    <source>
        <dbReference type="EMBL" id="GAV73332.1"/>
    </source>
</evidence>
<dbReference type="Gene3D" id="3.30.450.70">
    <property type="match status" value="1"/>
</dbReference>
<feature type="non-terminal residue" evidence="1">
    <location>
        <position position="1"/>
    </location>
</feature>
<name>A0A1Q3BZK2_CEPFO</name>
<evidence type="ECO:0000313" key="2">
    <source>
        <dbReference type="Proteomes" id="UP000187406"/>
    </source>
</evidence>
<dbReference type="GO" id="GO:0005737">
    <property type="term" value="C:cytoplasm"/>
    <property type="evidence" value="ECO:0007669"/>
    <property type="project" value="GOC"/>
</dbReference>
<sequence>VNNLGKTGPTLNETFLGLFYPTKKITLYGFLPSTKLKFILVMTDLDVKNASVRNVSI</sequence>
<dbReference type="AlphaFoldDB" id="A0A1Q3BZK2"/>
<accession>A0A1Q3BZK2</accession>
<feature type="non-terminal residue" evidence="1">
    <location>
        <position position="57"/>
    </location>
</feature>
<dbReference type="InterPro" id="IPR006722">
    <property type="entry name" value="Sedlin"/>
</dbReference>
<organism evidence="1 2">
    <name type="scientific">Cephalotus follicularis</name>
    <name type="common">Albany pitcher plant</name>
    <dbReference type="NCBI Taxonomy" id="3775"/>
    <lineage>
        <taxon>Eukaryota</taxon>
        <taxon>Viridiplantae</taxon>
        <taxon>Streptophyta</taxon>
        <taxon>Embryophyta</taxon>
        <taxon>Tracheophyta</taxon>
        <taxon>Spermatophyta</taxon>
        <taxon>Magnoliopsida</taxon>
        <taxon>eudicotyledons</taxon>
        <taxon>Gunneridae</taxon>
        <taxon>Pentapetalae</taxon>
        <taxon>rosids</taxon>
        <taxon>fabids</taxon>
        <taxon>Oxalidales</taxon>
        <taxon>Cephalotaceae</taxon>
        <taxon>Cephalotus</taxon>
    </lineage>
</organism>
<dbReference type="OrthoDB" id="10258445at2759"/>
<proteinExistence type="predicted"/>
<dbReference type="STRING" id="3775.A0A1Q3BZK2"/>
<dbReference type="Pfam" id="PF04628">
    <property type="entry name" value="Sedlin_N"/>
    <property type="match status" value="1"/>
</dbReference>